<reference evidence="2" key="1">
    <citation type="submission" date="2020-05" db="EMBL/GenBank/DDBJ databases">
        <authorList>
            <person name="Chiriac C."/>
            <person name="Salcher M."/>
            <person name="Ghai R."/>
            <person name="Kavagutti S V."/>
        </authorList>
    </citation>
    <scope>NUCLEOTIDE SEQUENCE</scope>
</reference>
<proteinExistence type="predicted"/>
<evidence type="ECO:0000256" key="1">
    <source>
        <dbReference type="SAM" id="MobiDB-lite"/>
    </source>
</evidence>
<feature type="region of interest" description="Disordered" evidence="1">
    <location>
        <begin position="1"/>
        <end position="21"/>
    </location>
</feature>
<feature type="compositionally biased region" description="Acidic residues" evidence="1">
    <location>
        <begin position="1"/>
        <end position="11"/>
    </location>
</feature>
<gene>
    <name evidence="2" type="ORF">UFOVP1382_111</name>
</gene>
<dbReference type="EMBL" id="LR797331">
    <property type="protein sequence ID" value="CAB4203495.1"/>
    <property type="molecule type" value="Genomic_DNA"/>
</dbReference>
<evidence type="ECO:0000313" key="2">
    <source>
        <dbReference type="EMBL" id="CAB4203495.1"/>
    </source>
</evidence>
<organism evidence="2">
    <name type="scientific">uncultured Caudovirales phage</name>
    <dbReference type="NCBI Taxonomy" id="2100421"/>
    <lineage>
        <taxon>Viruses</taxon>
        <taxon>Duplodnaviria</taxon>
        <taxon>Heunggongvirae</taxon>
        <taxon>Uroviricota</taxon>
        <taxon>Caudoviricetes</taxon>
        <taxon>Peduoviridae</taxon>
        <taxon>Maltschvirus</taxon>
        <taxon>Maltschvirus maltsch</taxon>
    </lineage>
</organism>
<name>A0A6J5S595_9CAUD</name>
<accession>A0A6J5S595</accession>
<protein>
    <submittedName>
        <fullName evidence="2">Uncharacterized protein</fullName>
    </submittedName>
</protein>
<sequence>MSEEEGCLEDGSDVRTATGPRTCDLCGGDIATGTKYETWLWALEKGELRRIRAHRACEAVRQEISMDEWTGDVPLSSYFWDNHAERVGEDEGGVNGYRLPVEPLHGGFDDPELEAEWAVAWARIRTDG</sequence>